<organism evidence="1 2">
    <name type="scientific">Actinoallomurus bryophytorum</name>
    <dbReference type="NCBI Taxonomy" id="1490222"/>
    <lineage>
        <taxon>Bacteria</taxon>
        <taxon>Bacillati</taxon>
        <taxon>Actinomycetota</taxon>
        <taxon>Actinomycetes</taxon>
        <taxon>Streptosporangiales</taxon>
        <taxon>Thermomonosporaceae</taxon>
        <taxon>Actinoallomurus</taxon>
    </lineage>
</organism>
<protein>
    <recommendedName>
        <fullName evidence="3">Excreted virulence factor EspC (Type VII ESX diderm)</fullName>
    </recommendedName>
</protein>
<keyword evidence="2" id="KW-1185">Reference proteome</keyword>
<dbReference type="Proteomes" id="UP000316096">
    <property type="component" value="Unassembled WGS sequence"/>
</dbReference>
<accession>A0A543CHE5</accession>
<dbReference type="RefSeq" id="WP_141955214.1">
    <property type="nucleotide sequence ID" value="NZ_VFOZ01000001.1"/>
</dbReference>
<proteinExistence type="predicted"/>
<dbReference type="OrthoDB" id="4247883at2"/>
<sequence length="101" mass="11304">MVMYNGFEVYPAQMRTRATGFTDAGHDLENVKKVLEAALGDGEYIGHDQYAEQFLKNYKPLLESIWQMLDDNAKGLHGVKKGLDDMATTYENANKATTVQA</sequence>
<dbReference type="Gene3D" id="1.10.287.1060">
    <property type="entry name" value="ESAT-6-like"/>
    <property type="match status" value="1"/>
</dbReference>
<reference evidence="1 2" key="1">
    <citation type="submission" date="2019-06" db="EMBL/GenBank/DDBJ databases">
        <title>Sequencing the genomes of 1000 actinobacteria strains.</title>
        <authorList>
            <person name="Klenk H.-P."/>
        </authorList>
    </citation>
    <scope>NUCLEOTIDE SEQUENCE [LARGE SCALE GENOMIC DNA]</scope>
    <source>
        <strain evidence="1 2">DSM 102200</strain>
    </source>
</reference>
<evidence type="ECO:0000313" key="2">
    <source>
        <dbReference type="Proteomes" id="UP000316096"/>
    </source>
</evidence>
<comment type="caution">
    <text evidence="1">The sequence shown here is derived from an EMBL/GenBank/DDBJ whole genome shotgun (WGS) entry which is preliminary data.</text>
</comment>
<evidence type="ECO:0000313" key="1">
    <source>
        <dbReference type="EMBL" id="TQL96347.1"/>
    </source>
</evidence>
<dbReference type="AlphaFoldDB" id="A0A543CHE5"/>
<dbReference type="EMBL" id="VFOZ01000001">
    <property type="protein sequence ID" value="TQL96347.1"/>
    <property type="molecule type" value="Genomic_DNA"/>
</dbReference>
<gene>
    <name evidence="1" type="ORF">FB559_1873</name>
</gene>
<evidence type="ECO:0008006" key="3">
    <source>
        <dbReference type="Google" id="ProtNLM"/>
    </source>
</evidence>
<name>A0A543CHE5_9ACTN</name>